<dbReference type="InterPro" id="IPR040064">
    <property type="entry name" value="MoaA-like"/>
</dbReference>
<dbReference type="PROSITE" id="PS51918">
    <property type="entry name" value="RADICAL_SAM"/>
    <property type="match status" value="1"/>
</dbReference>
<dbReference type="GO" id="GO:0005525">
    <property type="term" value="F:GTP binding"/>
    <property type="evidence" value="ECO:0007669"/>
    <property type="project" value="UniProtKB-KW"/>
</dbReference>
<dbReference type="GO" id="GO:0061798">
    <property type="term" value="F:GTP 3',8'-cyclase activity"/>
    <property type="evidence" value="ECO:0007669"/>
    <property type="project" value="UniProtKB-EC"/>
</dbReference>
<evidence type="ECO:0000256" key="9">
    <source>
        <dbReference type="ARBA" id="ARBA00023014"/>
    </source>
</evidence>
<evidence type="ECO:0000256" key="14">
    <source>
        <dbReference type="ARBA" id="ARBA00048697"/>
    </source>
</evidence>
<dbReference type="GO" id="GO:0061799">
    <property type="term" value="F:cyclic pyranopterin monophosphate synthase activity"/>
    <property type="evidence" value="ECO:0007669"/>
    <property type="project" value="TreeGrafter"/>
</dbReference>
<keyword evidence="8" id="KW-0408">Iron</keyword>
<evidence type="ECO:0000256" key="1">
    <source>
        <dbReference type="ARBA" id="ARBA00001966"/>
    </source>
</evidence>
<evidence type="ECO:0000256" key="8">
    <source>
        <dbReference type="ARBA" id="ARBA00023004"/>
    </source>
</evidence>
<dbReference type="CDD" id="cd21117">
    <property type="entry name" value="Twitch_MoaA"/>
    <property type="match status" value="1"/>
</dbReference>
<dbReference type="NCBIfam" id="TIGR02666">
    <property type="entry name" value="moaA"/>
    <property type="match status" value="1"/>
</dbReference>
<evidence type="ECO:0000256" key="4">
    <source>
        <dbReference type="ARBA" id="ARBA00022485"/>
    </source>
</evidence>
<dbReference type="PANTHER" id="PTHR22960">
    <property type="entry name" value="MOLYBDOPTERIN COFACTOR SYNTHESIS PROTEIN A"/>
    <property type="match status" value="1"/>
</dbReference>
<feature type="domain" description="Radical SAM core" evidence="15">
    <location>
        <begin position="86"/>
        <end position="307"/>
    </location>
</feature>
<keyword evidence="17" id="KW-1185">Reference proteome</keyword>
<comment type="catalytic activity">
    <reaction evidence="14">
        <text>GTP + AH2 + S-adenosyl-L-methionine = (8S)-3',8-cyclo-7,8-dihydroguanosine 5'-triphosphate + 5'-deoxyadenosine + L-methionine + A + H(+)</text>
        <dbReference type="Rhea" id="RHEA:49576"/>
        <dbReference type="ChEBI" id="CHEBI:13193"/>
        <dbReference type="ChEBI" id="CHEBI:15378"/>
        <dbReference type="ChEBI" id="CHEBI:17319"/>
        <dbReference type="ChEBI" id="CHEBI:17499"/>
        <dbReference type="ChEBI" id="CHEBI:37565"/>
        <dbReference type="ChEBI" id="CHEBI:57844"/>
        <dbReference type="ChEBI" id="CHEBI:59789"/>
        <dbReference type="ChEBI" id="CHEBI:131766"/>
        <dbReference type="EC" id="4.1.99.22"/>
    </reaction>
</comment>
<dbReference type="InterPro" id="IPR006638">
    <property type="entry name" value="Elp3/MiaA/NifB-like_rSAM"/>
</dbReference>
<dbReference type="SFLD" id="SFLDS00029">
    <property type="entry name" value="Radical_SAM"/>
    <property type="match status" value="1"/>
</dbReference>
<comment type="caution">
    <text evidence="16">The sequence shown here is derived from an EMBL/GenBank/DDBJ whole genome shotgun (WGS) entry which is preliminary data.</text>
</comment>
<evidence type="ECO:0000256" key="11">
    <source>
        <dbReference type="ARBA" id="ARBA00023134"/>
    </source>
</evidence>
<dbReference type="GO" id="GO:0046872">
    <property type="term" value="F:metal ion binding"/>
    <property type="evidence" value="ECO:0007669"/>
    <property type="project" value="UniProtKB-KW"/>
</dbReference>
<comment type="pathway">
    <text evidence="2">Cofactor biosynthesis; molybdopterin biosynthesis.</text>
</comment>
<evidence type="ECO:0000313" key="16">
    <source>
        <dbReference type="EMBL" id="KAJ4373122.1"/>
    </source>
</evidence>
<organism evidence="16 17">
    <name type="scientific">Neocucurbitaria cava</name>
    <dbReference type="NCBI Taxonomy" id="798079"/>
    <lineage>
        <taxon>Eukaryota</taxon>
        <taxon>Fungi</taxon>
        <taxon>Dikarya</taxon>
        <taxon>Ascomycota</taxon>
        <taxon>Pezizomycotina</taxon>
        <taxon>Dothideomycetes</taxon>
        <taxon>Pleosporomycetidae</taxon>
        <taxon>Pleosporales</taxon>
        <taxon>Pleosporineae</taxon>
        <taxon>Cucurbitariaceae</taxon>
        <taxon>Neocucurbitaria</taxon>
    </lineage>
</organism>
<dbReference type="OrthoDB" id="429626at2759"/>
<dbReference type="SFLD" id="SFLDG01383">
    <property type="entry name" value="cyclic_pyranopterin_phosphate"/>
    <property type="match status" value="1"/>
</dbReference>
<dbReference type="PROSITE" id="PS01305">
    <property type="entry name" value="MOAA_NIFB_PQQE"/>
    <property type="match status" value="1"/>
</dbReference>
<dbReference type="AlphaFoldDB" id="A0A9W8YBN7"/>
<dbReference type="Pfam" id="PF06463">
    <property type="entry name" value="Mob_synth_C"/>
    <property type="match status" value="1"/>
</dbReference>
<keyword evidence="12" id="KW-0501">Molybdenum cofactor biosynthesis</keyword>
<dbReference type="CDD" id="cd01335">
    <property type="entry name" value="Radical_SAM"/>
    <property type="match status" value="1"/>
</dbReference>
<name>A0A9W8YBN7_9PLEO</name>
<keyword evidence="5" id="KW-0949">S-adenosyl-L-methionine</keyword>
<dbReference type="InterPro" id="IPR013483">
    <property type="entry name" value="MoaA"/>
</dbReference>
<dbReference type="InterPro" id="IPR010505">
    <property type="entry name" value="MoaA_twitch"/>
</dbReference>
<dbReference type="GO" id="GO:0051539">
    <property type="term" value="F:4 iron, 4 sulfur cluster binding"/>
    <property type="evidence" value="ECO:0007669"/>
    <property type="project" value="UniProtKB-KW"/>
</dbReference>
<dbReference type="Gene3D" id="3.20.20.70">
    <property type="entry name" value="Aldolase class I"/>
    <property type="match status" value="1"/>
</dbReference>
<evidence type="ECO:0000256" key="2">
    <source>
        <dbReference type="ARBA" id="ARBA00005046"/>
    </source>
</evidence>
<keyword evidence="4" id="KW-0004">4Fe-4S</keyword>
<dbReference type="InterPro" id="IPR050105">
    <property type="entry name" value="MoCo_biosynth_MoaA/MoaC"/>
</dbReference>
<dbReference type="InterPro" id="IPR000385">
    <property type="entry name" value="MoaA_NifB_PqqE_Fe-S-bd_CS"/>
</dbReference>
<accession>A0A9W8YBN7</accession>
<dbReference type="Pfam" id="PF04055">
    <property type="entry name" value="Radical_SAM"/>
    <property type="match status" value="1"/>
</dbReference>
<dbReference type="EC" id="4.1.99.22" evidence="3"/>
<evidence type="ECO:0000259" key="15">
    <source>
        <dbReference type="PROSITE" id="PS51918"/>
    </source>
</evidence>
<evidence type="ECO:0000256" key="10">
    <source>
        <dbReference type="ARBA" id="ARBA00023128"/>
    </source>
</evidence>
<dbReference type="GO" id="GO:0006777">
    <property type="term" value="P:Mo-molybdopterin cofactor biosynthetic process"/>
    <property type="evidence" value="ECO:0007669"/>
    <property type="project" value="UniProtKB-KW"/>
</dbReference>
<evidence type="ECO:0000256" key="13">
    <source>
        <dbReference type="ARBA" id="ARBA00023239"/>
    </source>
</evidence>
<comment type="cofactor">
    <cofactor evidence="1">
        <name>[4Fe-4S] cluster</name>
        <dbReference type="ChEBI" id="CHEBI:49883"/>
    </cofactor>
</comment>
<evidence type="ECO:0000256" key="5">
    <source>
        <dbReference type="ARBA" id="ARBA00022691"/>
    </source>
</evidence>
<dbReference type="SUPFAM" id="SSF102114">
    <property type="entry name" value="Radical SAM enzymes"/>
    <property type="match status" value="1"/>
</dbReference>
<dbReference type="SFLD" id="SFLDG01067">
    <property type="entry name" value="SPASM/twitch_domain_containing"/>
    <property type="match status" value="1"/>
</dbReference>
<keyword evidence="6" id="KW-0479">Metal-binding</keyword>
<keyword evidence="11" id="KW-0342">GTP-binding</keyword>
<proteinExistence type="inferred from homology"/>
<keyword evidence="7" id="KW-0547">Nucleotide-binding</keyword>
<evidence type="ECO:0000256" key="7">
    <source>
        <dbReference type="ARBA" id="ARBA00022741"/>
    </source>
</evidence>
<keyword evidence="9" id="KW-0411">Iron-sulfur</keyword>
<dbReference type="HAMAP" id="MF_01225_B">
    <property type="entry name" value="MoaA_B"/>
    <property type="match status" value="1"/>
</dbReference>
<dbReference type="InterPro" id="IPR007197">
    <property type="entry name" value="rSAM"/>
</dbReference>
<dbReference type="SMART" id="SM00729">
    <property type="entry name" value="Elp3"/>
    <property type="match status" value="1"/>
</dbReference>
<reference evidence="16" key="1">
    <citation type="submission" date="2022-10" db="EMBL/GenBank/DDBJ databases">
        <title>Tapping the CABI collections for fungal endophytes: first genome assemblies for Collariella, Neodidymelliopsis, Ascochyta clinopodiicola, Didymella pomorum, Didymosphaeria variabile, Neocosmospora piperis and Neocucurbitaria cava.</title>
        <authorList>
            <person name="Hill R."/>
        </authorList>
    </citation>
    <scope>NUCLEOTIDE SEQUENCE</scope>
    <source>
        <strain evidence="16">IMI 356814</strain>
    </source>
</reference>
<protein>
    <recommendedName>
        <fullName evidence="3">GTP 3',8-cyclase</fullName>
        <ecNumber evidence="3">4.1.99.22</ecNumber>
    </recommendedName>
</protein>
<keyword evidence="13" id="KW-0456">Lyase</keyword>
<dbReference type="PANTHER" id="PTHR22960:SF0">
    <property type="entry name" value="MOLYBDENUM COFACTOR BIOSYNTHESIS PROTEIN 1"/>
    <property type="match status" value="1"/>
</dbReference>
<dbReference type="SFLD" id="SFLDG01386">
    <property type="entry name" value="main_SPASM_domain-containing"/>
    <property type="match status" value="1"/>
</dbReference>
<evidence type="ECO:0000256" key="6">
    <source>
        <dbReference type="ARBA" id="ARBA00022723"/>
    </source>
</evidence>
<dbReference type="InterPro" id="IPR058240">
    <property type="entry name" value="rSAM_sf"/>
</dbReference>
<gene>
    <name evidence="16" type="ORF">N0V83_003413</name>
</gene>
<keyword evidence="10" id="KW-0496">Mitochondrion</keyword>
<dbReference type="InterPro" id="IPR013785">
    <property type="entry name" value="Aldolase_TIM"/>
</dbReference>
<evidence type="ECO:0000313" key="17">
    <source>
        <dbReference type="Proteomes" id="UP001140560"/>
    </source>
</evidence>
<sequence length="448" mass="50558">MVRVRTRPSPGPAVLRWAASGGEFHTRPSVREWQARSIATNAAIQEPSVDFPSGIPPVPTPQRRNVLERKEAIKNAKPFSDFLTDTFNRQHDYLRISITERCNLRCLYCMPEEGIPLSPSANMLTTPEIFYLSSLFVSQGVTKIRLTGGEPTIRRDIVPLMQQIGSLRPKGLRELALTTNGIALHRKLDAMVESGLTGINLSLDTLDPFQFQIMTRRKGFDAVMKSIDRILEMNKLGANVKLKVNCVVMRGLNEREILPFVELGREKDIEVRFIEYMPFGGNKWSENKMISFQEMLDIIRTKYPGLERLPGHKNDTSKTYGVPGFVGKVGFITSMTNDFCGTCNRLRITSDGNLKVCLHGNAEVSLRDLLRQGNNGEPIDQEAFERIRQIELDRHEGRLSDETILGWGQRERELLETIGVAVKKKAEKHADLDDLANMENRPMILIGG</sequence>
<dbReference type="EMBL" id="JAPEUY010000005">
    <property type="protein sequence ID" value="KAJ4373122.1"/>
    <property type="molecule type" value="Genomic_DNA"/>
</dbReference>
<evidence type="ECO:0000256" key="12">
    <source>
        <dbReference type="ARBA" id="ARBA00023150"/>
    </source>
</evidence>
<evidence type="ECO:0000256" key="3">
    <source>
        <dbReference type="ARBA" id="ARBA00012167"/>
    </source>
</evidence>
<dbReference type="Proteomes" id="UP001140560">
    <property type="component" value="Unassembled WGS sequence"/>
</dbReference>